<evidence type="ECO:0000313" key="10">
    <source>
        <dbReference type="RefSeq" id="XP_022139055.1"/>
    </source>
</evidence>
<dbReference type="SUPFAM" id="SSF101941">
    <property type="entry name" value="NAC domain"/>
    <property type="match status" value="1"/>
</dbReference>
<dbReference type="InterPro" id="IPR003441">
    <property type="entry name" value="NAC-dom"/>
</dbReference>
<keyword evidence="3" id="KW-0238">DNA-binding</keyword>
<keyword evidence="4" id="KW-0804">Transcription</keyword>
<evidence type="ECO:0000313" key="9">
    <source>
        <dbReference type="Proteomes" id="UP000504603"/>
    </source>
</evidence>
<comment type="subcellular location">
    <subcellularLocation>
        <location evidence="1">Nucleus</location>
    </subcellularLocation>
</comment>
<feature type="compositionally biased region" description="Low complexity" evidence="7">
    <location>
        <begin position="343"/>
        <end position="355"/>
    </location>
</feature>
<feature type="domain" description="NAC" evidence="8">
    <location>
        <begin position="32"/>
        <end position="186"/>
    </location>
</feature>
<evidence type="ECO:0000259" key="8">
    <source>
        <dbReference type="PROSITE" id="PS51005"/>
    </source>
</evidence>
<dbReference type="InterPro" id="IPR036093">
    <property type="entry name" value="NAC_dom_sf"/>
</dbReference>
<dbReference type="OrthoDB" id="645697at2759"/>
<evidence type="ECO:0000256" key="4">
    <source>
        <dbReference type="ARBA" id="ARBA00023163"/>
    </source>
</evidence>
<dbReference type="PANTHER" id="PTHR31744:SF210">
    <property type="entry name" value="NAC DOMAIN-CONTAINING PROTEIN 86-LIKE"/>
    <property type="match status" value="1"/>
</dbReference>
<keyword evidence="5" id="KW-0539">Nucleus</keyword>
<feature type="compositionally biased region" description="Polar residues" evidence="7">
    <location>
        <begin position="321"/>
        <end position="342"/>
    </location>
</feature>
<dbReference type="KEGG" id="mcha:111010069"/>
<protein>
    <submittedName>
        <fullName evidence="10">NAC domain-containing protein 82-like</fullName>
    </submittedName>
</protein>
<gene>
    <name evidence="10" type="primary">LOC111010069</name>
</gene>
<keyword evidence="2" id="KW-0805">Transcription regulation</keyword>
<reference evidence="10" key="1">
    <citation type="submission" date="2025-08" db="UniProtKB">
        <authorList>
            <consortium name="RefSeq"/>
        </authorList>
    </citation>
    <scope>IDENTIFICATION</scope>
    <source>
        <strain evidence="10">OHB3-1</strain>
    </source>
</reference>
<dbReference type="GO" id="GO:0003677">
    <property type="term" value="F:DNA binding"/>
    <property type="evidence" value="ECO:0007669"/>
    <property type="project" value="UniProtKB-KW"/>
</dbReference>
<dbReference type="Proteomes" id="UP000504603">
    <property type="component" value="Unplaced"/>
</dbReference>
<dbReference type="Gene3D" id="2.170.150.80">
    <property type="entry name" value="NAC domain"/>
    <property type="match status" value="1"/>
</dbReference>
<evidence type="ECO:0000256" key="5">
    <source>
        <dbReference type="ARBA" id="ARBA00023242"/>
    </source>
</evidence>
<dbReference type="PANTHER" id="PTHR31744">
    <property type="entry name" value="PROTEIN CUP-SHAPED COTYLEDON 2-RELATED"/>
    <property type="match status" value="1"/>
</dbReference>
<feature type="region of interest" description="Disordered" evidence="7">
    <location>
        <begin position="316"/>
        <end position="355"/>
    </location>
</feature>
<dbReference type="RefSeq" id="XP_022139055.1">
    <property type="nucleotide sequence ID" value="XM_022283363.1"/>
</dbReference>
<keyword evidence="9" id="KW-1185">Reference proteome</keyword>
<evidence type="ECO:0000256" key="3">
    <source>
        <dbReference type="ARBA" id="ARBA00023125"/>
    </source>
</evidence>
<evidence type="ECO:0000256" key="6">
    <source>
        <dbReference type="SAM" id="Coils"/>
    </source>
</evidence>
<dbReference type="GO" id="GO:0006355">
    <property type="term" value="P:regulation of DNA-templated transcription"/>
    <property type="evidence" value="ECO:0007669"/>
    <property type="project" value="InterPro"/>
</dbReference>
<dbReference type="FunFam" id="2.170.150.80:FF:000002">
    <property type="entry name" value="Nac domain-containing protein 86"/>
    <property type="match status" value="1"/>
</dbReference>
<evidence type="ECO:0000256" key="7">
    <source>
        <dbReference type="SAM" id="MobiDB-lite"/>
    </source>
</evidence>
<feature type="coiled-coil region" evidence="6">
    <location>
        <begin position="402"/>
        <end position="450"/>
    </location>
</feature>
<evidence type="ECO:0000256" key="2">
    <source>
        <dbReference type="ARBA" id="ARBA00023015"/>
    </source>
</evidence>
<dbReference type="AlphaFoldDB" id="A0A6J1CB83"/>
<sequence>MGSETLTLSSPPAPTKPVAAAAAAAAAAPTALAPGFRFHPTDEELVIYYLKRKVCGKSFRFNAISEVDIYKSEPWDLAGKSRLKSRDQEYYFFSVLDKKYGNGARMNRATSQGYWKATGNDRPVRHDSRTVGLKKTLVFHSGRAPDGKRTNWVMHEYRLVDEELEKAGAGTGSSQDAYVLCRVFHKSNIGPPNGHRYAPFIEEEWDDAGSVLIPGEEIADGVVASHDAQSERNSNSVCTAEGNNNGACREGKDSMQEKTKFINKEPVISNDPPRNSHNFLFMCKSEKLEDYTPPSIIANPKPFPLMKYKRRRQSDLVSELSKASENSTMSNEEPSLSETAIGSQTDGTTTSVSTPTTKNFLSALVEYSLLESTEPKDAPAPPPALETSDLSSSVHPSILKFIQDLQNEIHKTSMERETLKFELLSARAMISILQSRIVVLNKEINDLKSNHD</sequence>
<dbReference type="GO" id="GO:0005634">
    <property type="term" value="C:nucleus"/>
    <property type="evidence" value="ECO:0007669"/>
    <property type="project" value="UniProtKB-SubCell"/>
</dbReference>
<organism evidence="9 10">
    <name type="scientific">Momordica charantia</name>
    <name type="common">Bitter gourd</name>
    <name type="synonym">Balsam pear</name>
    <dbReference type="NCBI Taxonomy" id="3673"/>
    <lineage>
        <taxon>Eukaryota</taxon>
        <taxon>Viridiplantae</taxon>
        <taxon>Streptophyta</taxon>
        <taxon>Embryophyta</taxon>
        <taxon>Tracheophyta</taxon>
        <taxon>Spermatophyta</taxon>
        <taxon>Magnoliopsida</taxon>
        <taxon>eudicotyledons</taxon>
        <taxon>Gunneridae</taxon>
        <taxon>Pentapetalae</taxon>
        <taxon>rosids</taxon>
        <taxon>fabids</taxon>
        <taxon>Cucurbitales</taxon>
        <taxon>Cucurbitaceae</taxon>
        <taxon>Momordiceae</taxon>
        <taxon>Momordica</taxon>
    </lineage>
</organism>
<keyword evidence="6" id="KW-0175">Coiled coil</keyword>
<proteinExistence type="predicted"/>
<dbReference type="Pfam" id="PF02365">
    <property type="entry name" value="NAM"/>
    <property type="match status" value="1"/>
</dbReference>
<dbReference type="PROSITE" id="PS51005">
    <property type="entry name" value="NAC"/>
    <property type="match status" value="1"/>
</dbReference>
<name>A0A6J1CB83_MOMCH</name>
<dbReference type="GeneID" id="111010069"/>
<evidence type="ECO:0000256" key="1">
    <source>
        <dbReference type="ARBA" id="ARBA00004123"/>
    </source>
</evidence>
<accession>A0A6J1CB83</accession>